<organism evidence="3 4">
    <name type="scientific">Candidatus Cryosericum odellii</name>
    <dbReference type="NCBI Taxonomy" id="2290917"/>
    <lineage>
        <taxon>Bacteria</taxon>
        <taxon>Pseudomonadati</taxon>
        <taxon>Caldisericota/Cryosericota group</taxon>
        <taxon>Candidatus Cryosericota</taxon>
        <taxon>Candidatus Cryosericia</taxon>
        <taxon>Candidatus Cryosericales</taxon>
        <taxon>Candidatus Cryosericaceae</taxon>
        <taxon>Candidatus Cryosericum</taxon>
    </lineage>
</organism>
<dbReference type="RefSeq" id="WP_119119254.1">
    <property type="nucleotide sequence ID" value="NZ_QXIU01000030.1"/>
</dbReference>
<accession>A0A398DT29</accession>
<reference evidence="3 4" key="1">
    <citation type="submission" date="2018-09" db="EMBL/GenBank/DDBJ databases">
        <title>Discovery and Ecogenomic Context for Candidatus Cryosericales, a Global Caldiserica Order Active in Thawing Permafrost.</title>
        <authorList>
            <person name="Martinez M.A."/>
            <person name="Woodcroft B.J."/>
            <person name="Ignacio Espinoza J.C."/>
            <person name="Zayed A."/>
            <person name="Singleton C.M."/>
            <person name="Boyd J."/>
            <person name="Li Y.-F."/>
            <person name="Purvine S."/>
            <person name="Maughan H."/>
            <person name="Hodgkins S.B."/>
            <person name="Anderson D."/>
            <person name="Sederholm M."/>
            <person name="Temperton B."/>
            <person name="Saleska S.R."/>
            <person name="Tyson G.W."/>
            <person name="Rich V.I."/>
        </authorList>
    </citation>
    <scope>NUCLEOTIDE SEQUENCE [LARGE SCALE GENOMIC DNA]</scope>
    <source>
        <strain evidence="3 4">SMC5</strain>
    </source>
</reference>
<comment type="caution">
    <text evidence="3">The sequence shown here is derived from an EMBL/GenBank/DDBJ whole genome shotgun (WGS) entry which is preliminary data.</text>
</comment>
<dbReference type="PANTHER" id="PTHR45266">
    <property type="entry name" value="OXALOACETATE DECARBOXYLASE ALPHA CHAIN"/>
    <property type="match status" value="1"/>
</dbReference>
<evidence type="ECO:0000313" key="3">
    <source>
        <dbReference type="EMBL" id="RIE15267.1"/>
    </source>
</evidence>
<dbReference type="PANTHER" id="PTHR45266:SF3">
    <property type="entry name" value="OXALOACETATE DECARBOXYLASE ALPHA CHAIN"/>
    <property type="match status" value="1"/>
</dbReference>
<dbReference type="InterPro" id="IPR050709">
    <property type="entry name" value="Biotin_Carboxyl_Carrier/Decarb"/>
</dbReference>
<proteinExistence type="predicted"/>
<dbReference type="OrthoDB" id="9812676at2"/>
<dbReference type="PROSITE" id="PS00188">
    <property type="entry name" value="BIOTIN"/>
    <property type="match status" value="1"/>
</dbReference>
<feature type="domain" description="Lipoyl-binding" evidence="2">
    <location>
        <begin position="54"/>
        <end position="132"/>
    </location>
</feature>
<dbReference type="SUPFAM" id="SSF51230">
    <property type="entry name" value="Single hybrid motif"/>
    <property type="match status" value="1"/>
</dbReference>
<dbReference type="InterPro" id="IPR011053">
    <property type="entry name" value="Single_hybrid_motif"/>
</dbReference>
<evidence type="ECO:0000256" key="1">
    <source>
        <dbReference type="ARBA" id="ARBA00023267"/>
    </source>
</evidence>
<evidence type="ECO:0000313" key="4">
    <source>
        <dbReference type="Proteomes" id="UP000266489"/>
    </source>
</evidence>
<dbReference type="FunFam" id="2.40.50.100:FF:000003">
    <property type="entry name" value="Acetyl-CoA carboxylase biotin carboxyl carrier protein"/>
    <property type="match status" value="1"/>
</dbReference>
<dbReference type="Gene3D" id="2.40.50.100">
    <property type="match status" value="1"/>
</dbReference>
<dbReference type="EMBL" id="QXIU01000030">
    <property type="protein sequence ID" value="RIE15267.1"/>
    <property type="molecule type" value="Genomic_DNA"/>
</dbReference>
<sequence>MLVVAEVAYGSDGATVAIDGVAPATDAAAVDAGDAVYVLRHGRQTKVSLRDLTLDEAGDQGQGGLVRAPMHGKVLSVLVEQGVRVRRGQRLAIIEAMKMENEILAPRDCVVGEVHVEVNQSVKTGEPLLRME</sequence>
<keyword evidence="1" id="KW-0092">Biotin</keyword>
<dbReference type="AlphaFoldDB" id="A0A398DT29"/>
<protein>
    <submittedName>
        <fullName evidence="3">Acetyl-CoA carboxylase biotin carboxyl carrier protein subunit</fullName>
    </submittedName>
</protein>
<dbReference type="Proteomes" id="UP000266489">
    <property type="component" value="Unassembled WGS sequence"/>
</dbReference>
<name>A0A398DT29_9BACT</name>
<dbReference type="PROSITE" id="PS50968">
    <property type="entry name" value="BIOTINYL_LIPOYL"/>
    <property type="match status" value="1"/>
</dbReference>
<evidence type="ECO:0000259" key="2">
    <source>
        <dbReference type="PROSITE" id="PS50968"/>
    </source>
</evidence>
<dbReference type="Pfam" id="PF00364">
    <property type="entry name" value="Biotin_lipoyl"/>
    <property type="match status" value="1"/>
</dbReference>
<dbReference type="InterPro" id="IPR001882">
    <property type="entry name" value="Biotin_BS"/>
</dbReference>
<dbReference type="CDD" id="cd06850">
    <property type="entry name" value="biotinyl_domain"/>
    <property type="match status" value="1"/>
</dbReference>
<dbReference type="InterPro" id="IPR000089">
    <property type="entry name" value="Biotin_lipoyl"/>
</dbReference>
<gene>
    <name evidence="3" type="ORF">SMC5_01135</name>
</gene>